<dbReference type="SUPFAM" id="SSF52540">
    <property type="entry name" value="P-loop containing nucleoside triphosphate hydrolases"/>
    <property type="match status" value="1"/>
</dbReference>
<dbReference type="PIRSF" id="PIRSF005496">
    <property type="entry name" value="ATP_hel_hrpB"/>
    <property type="match status" value="1"/>
</dbReference>
<comment type="caution">
    <text evidence="8">The sequence shown here is derived from an EMBL/GenBank/DDBJ whole genome shotgun (WGS) entry which is preliminary data.</text>
</comment>
<keyword evidence="1" id="KW-0547">Nucleotide-binding</keyword>
<protein>
    <submittedName>
        <fullName evidence="8">ATP-dependent helicase HrpB</fullName>
    </submittedName>
</protein>
<dbReference type="AlphaFoldDB" id="A0A927GWM3"/>
<evidence type="ECO:0000256" key="3">
    <source>
        <dbReference type="ARBA" id="ARBA00022806"/>
    </source>
</evidence>
<dbReference type="SMART" id="SM00490">
    <property type="entry name" value="HELICc"/>
    <property type="match status" value="1"/>
</dbReference>
<evidence type="ECO:0000256" key="4">
    <source>
        <dbReference type="ARBA" id="ARBA00022840"/>
    </source>
</evidence>
<dbReference type="RefSeq" id="WP_190765631.1">
    <property type="nucleotide sequence ID" value="NZ_JACXLD010000006.1"/>
</dbReference>
<dbReference type="InterPro" id="IPR049614">
    <property type="entry name" value="HrpB_DEXH"/>
</dbReference>
<evidence type="ECO:0000256" key="1">
    <source>
        <dbReference type="ARBA" id="ARBA00022741"/>
    </source>
</evidence>
<keyword evidence="3 8" id="KW-0347">Helicase</keyword>
<dbReference type="SMART" id="SM00487">
    <property type="entry name" value="DEXDc"/>
    <property type="match status" value="1"/>
</dbReference>
<dbReference type="PANTHER" id="PTHR43519:SF1">
    <property type="entry name" value="ATP-DEPENDENT RNA HELICASE HRPB"/>
    <property type="match status" value="1"/>
</dbReference>
<dbReference type="PROSITE" id="PS51192">
    <property type="entry name" value="HELICASE_ATP_BIND_1"/>
    <property type="match status" value="1"/>
</dbReference>
<keyword evidence="9" id="KW-1185">Reference proteome</keyword>
<dbReference type="SMART" id="SM00847">
    <property type="entry name" value="HA2"/>
    <property type="match status" value="1"/>
</dbReference>
<dbReference type="Gene3D" id="1.20.120.1080">
    <property type="match status" value="1"/>
</dbReference>
<dbReference type="CDD" id="cd18791">
    <property type="entry name" value="SF2_C_RHA"/>
    <property type="match status" value="1"/>
</dbReference>
<dbReference type="GO" id="GO:0004386">
    <property type="term" value="F:helicase activity"/>
    <property type="evidence" value="ECO:0007669"/>
    <property type="project" value="UniProtKB-KW"/>
</dbReference>
<feature type="domain" description="Helicase C-terminal" evidence="7">
    <location>
        <begin position="217"/>
        <end position="387"/>
    </location>
</feature>
<gene>
    <name evidence="8" type="primary">hrpB</name>
    <name evidence="8" type="ORF">IB286_11390</name>
</gene>
<evidence type="ECO:0000256" key="5">
    <source>
        <dbReference type="SAM" id="MobiDB-lite"/>
    </source>
</evidence>
<evidence type="ECO:0000313" key="8">
    <source>
        <dbReference type="EMBL" id="MBD2859610.1"/>
    </source>
</evidence>
<dbReference type="InterPro" id="IPR027417">
    <property type="entry name" value="P-loop_NTPase"/>
</dbReference>
<dbReference type="Pfam" id="PF00271">
    <property type="entry name" value="Helicase_C"/>
    <property type="match status" value="1"/>
</dbReference>
<evidence type="ECO:0000259" key="6">
    <source>
        <dbReference type="PROSITE" id="PS51192"/>
    </source>
</evidence>
<name>A0A927GWM3_9GAMM</name>
<dbReference type="InterPro" id="IPR001650">
    <property type="entry name" value="Helicase_C-like"/>
</dbReference>
<dbReference type="Proteomes" id="UP000610558">
    <property type="component" value="Unassembled WGS sequence"/>
</dbReference>
<dbReference type="CDD" id="cd17990">
    <property type="entry name" value="DEXHc_HrpB"/>
    <property type="match status" value="1"/>
</dbReference>
<reference evidence="8" key="1">
    <citation type="submission" date="2020-09" db="EMBL/GenBank/DDBJ databases">
        <authorList>
            <person name="Yoon J.-W."/>
        </authorList>
    </citation>
    <scope>NUCLEOTIDE SEQUENCE</scope>
    <source>
        <strain evidence="8">KMU-158</strain>
    </source>
</reference>
<dbReference type="PANTHER" id="PTHR43519">
    <property type="entry name" value="ATP-DEPENDENT RNA HELICASE HRPB"/>
    <property type="match status" value="1"/>
</dbReference>
<dbReference type="InterPro" id="IPR014001">
    <property type="entry name" value="Helicase_ATP-bd"/>
</dbReference>
<evidence type="ECO:0000313" key="9">
    <source>
        <dbReference type="Proteomes" id="UP000610558"/>
    </source>
</evidence>
<dbReference type="Pfam" id="PF24473">
    <property type="entry name" value="CON_HrpB"/>
    <property type="match status" value="1"/>
</dbReference>
<dbReference type="Pfam" id="PF08482">
    <property type="entry name" value="HrpB_C"/>
    <property type="match status" value="1"/>
</dbReference>
<feature type="region of interest" description="Disordered" evidence="5">
    <location>
        <begin position="826"/>
        <end position="851"/>
    </location>
</feature>
<organism evidence="8 9">
    <name type="scientific">Spongiibacter pelagi</name>
    <dbReference type="NCBI Taxonomy" id="2760804"/>
    <lineage>
        <taxon>Bacteria</taxon>
        <taxon>Pseudomonadati</taxon>
        <taxon>Pseudomonadota</taxon>
        <taxon>Gammaproteobacteria</taxon>
        <taxon>Cellvibrionales</taxon>
        <taxon>Spongiibacteraceae</taxon>
        <taxon>Spongiibacter</taxon>
    </lineage>
</organism>
<dbReference type="InterPro" id="IPR010225">
    <property type="entry name" value="HrpB"/>
</dbReference>
<dbReference type="PROSITE" id="PS51194">
    <property type="entry name" value="HELICASE_CTER"/>
    <property type="match status" value="1"/>
</dbReference>
<sequence length="851" mass="94792">MPSQNPQDSINLPICDLLPEIAAWLHDHDELVLEAPPGAGKTTLVPLSLLDSDWLGDKKILMLEPRRLAARGAAQRMADLLGEPLGERVGYRVRLESKVSKHTRIEVITEGILGRILQDDPALEDVGLLIFDEFHERSLDADVGLALALESRALFSDLREAPLKILVMSATLDGGRIAGLLNTEGVLRSEGRQYPVDIHYTGSLRDPRPIAERMAENLLQIWTQHSGSVLAFLPGQGEILRCESLLREKLYQDSSEVQILIYPLYGNLSLDQQRLAVQPPAPGQRKLVLATTLAESSLTIEGVSVVVDSGLQRQSVFDPNTAMSRLQTKPISKASATQRAGRAGRLEAGHCYRLWNETEQLGLAEFSEPEILQADLAPMALQLLRWGVADPTLLSWLDAPPAAHYQQALDLLARLGAVSAEHKLNKHGEAMADVPVHPRLANMLLRAQQWDADLPGSLYLACELAALLSERDFLLGHGADIELRLMALRGQYRISQAQRGVLDRLKKQTRQFLQLMNAPKIQPENISELPIAALLGLAYPDRIAKCGKARGDYQLANGRRVVLDEADNLAGTEWLLVAELGGQQGRNRDRIYRAAALNPSEFQQRLQALVAEKMFCDWDDSRERFVAEQRCMVGELLLSSKALPAIPEADKSQALTALIRRRGLSVLPLDESEELRARVAVMRALEGSEHWPDWSDTALLDTLEDWLGPYLGPVNSLSALQKLPIHDYLKNRLEWSQQQHLDSELPLRITVPSGSSVRIDYRQNPPVLAVKLQEMFGCEQSPQLAGGRLPLMIHLLSPARRPLQITQDLAGFWRGSYEQVKKEMKGRYPKHPWPDDPLEAIPTARTKKNQY</sequence>
<evidence type="ECO:0000259" key="7">
    <source>
        <dbReference type="PROSITE" id="PS51194"/>
    </source>
</evidence>
<dbReference type="Gene3D" id="3.40.50.300">
    <property type="entry name" value="P-loop containing nucleotide triphosphate hydrolases"/>
    <property type="match status" value="2"/>
</dbReference>
<feature type="domain" description="Helicase ATP-binding" evidence="6">
    <location>
        <begin position="22"/>
        <end position="190"/>
    </location>
</feature>
<accession>A0A927GWM3</accession>
<evidence type="ECO:0000256" key="2">
    <source>
        <dbReference type="ARBA" id="ARBA00022801"/>
    </source>
</evidence>
<dbReference type="FunFam" id="3.40.50.300:FF:002125">
    <property type="entry name" value="ATP-dependent helicase HrpB"/>
    <property type="match status" value="1"/>
</dbReference>
<dbReference type="Pfam" id="PF00270">
    <property type="entry name" value="DEAD"/>
    <property type="match status" value="1"/>
</dbReference>
<keyword evidence="4" id="KW-0067">ATP-binding</keyword>
<dbReference type="GO" id="GO:0003676">
    <property type="term" value="F:nucleic acid binding"/>
    <property type="evidence" value="ECO:0007669"/>
    <property type="project" value="InterPro"/>
</dbReference>
<dbReference type="InterPro" id="IPR056329">
    <property type="entry name" value="CON_HrpB"/>
</dbReference>
<dbReference type="EMBL" id="JACXLD010000006">
    <property type="protein sequence ID" value="MBD2859610.1"/>
    <property type="molecule type" value="Genomic_DNA"/>
</dbReference>
<dbReference type="GO" id="GO:0016787">
    <property type="term" value="F:hydrolase activity"/>
    <property type="evidence" value="ECO:0007669"/>
    <property type="project" value="UniProtKB-KW"/>
</dbReference>
<proteinExistence type="predicted"/>
<dbReference type="NCBIfam" id="TIGR01970">
    <property type="entry name" value="DEAH_box_HrpB"/>
    <property type="match status" value="1"/>
</dbReference>
<dbReference type="InterPro" id="IPR013689">
    <property type="entry name" value="RNA_helicase_ATP-dep_HrpB_C"/>
</dbReference>
<dbReference type="InterPro" id="IPR011545">
    <property type="entry name" value="DEAD/DEAH_box_helicase_dom"/>
</dbReference>
<keyword evidence="2" id="KW-0378">Hydrolase</keyword>
<dbReference type="GO" id="GO:0005524">
    <property type="term" value="F:ATP binding"/>
    <property type="evidence" value="ECO:0007669"/>
    <property type="project" value="UniProtKB-KW"/>
</dbReference>
<dbReference type="InterPro" id="IPR007502">
    <property type="entry name" value="Helicase-assoc_dom"/>
</dbReference>